<gene>
    <name evidence="2" type="ORF">POT9AD_2172</name>
</gene>
<dbReference type="RefSeq" id="WP_037054620.1">
    <property type="nucleotide sequence ID" value="NZ_CP068551.1"/>
</dbReference>
<dbReference type="AlphaFoldDB" id="A0A653B3M3"/>
<organism evidence="2">
    <name type="scientific">Ectopseudomonas oleovorans</name>
    <name type="common">Pseudomonas oleovorans</name>
    <dbReference type="NCBI Taxonomy" id="301"/>
    <lineage>
        <taxon>Bacteria</taxon>
        <taxon>Pseudomonadati</taxon>
        <taxon>Pseudomonadota</taxon>
        <taxon>Gammaproteobacteria</taxon>
        <taxon>Pseudomonadales</taxon>
        <taxon>Pseudomonadaceae</taxon>
        <taxon>Ectopseudomonas</taxon>
    </lineage>
</organism>
<sequence length="67" mass="7902">MDRTHSPLSQHAHPHALDSLRLYALLRHWQRNLRTRRQLAQLNAQQLADAGISPAQREQELAKPFWR</sequence>
<reference evidence="2" key="1">
    <citation type="submission" date="2018-11" db="EMBL/GenBank/DDBJ databases">
        <authorList>
            <consortium name="Genoscope - CEA"/>
            <person name="William W."/>
        </authorList>
    </citation>
    <scope>NUCLEOTIDE SEQUENCE [LARGE SCALE GENOMIC DNA]</scope>
    <source>
        <strain evidence="2">T9AD</strain>
    </source>
</reference>
<name>A0A653B3M3_ECTOL</name>
<accession>A0A653B3M3</accession>
<dbReference type="InterPro" id="IPR009506">
    <property type="entry name" value="YjiS-like"/>
</dbReference>
<feature type="domain" description="YjiS-like" evidence="1">
    <location>
        <begin position="24"/>
        <end position="58"/>
    </location>
</feature>
<evidence type="ECO:0000259" key="1">
    <source>
        <dbReference type="Pfam" id="PF06568"/>
    </source>
</evidence>
<dbReference type="Pfam" id="PF06568">
    <property type="entry name" value="YjiS-like"/>
    <property type="match status" value="1"/>
</dbReference>
<evidence type="ECO:0000313" key="2">
    <source>
        <dbReference type="EMBL" id="VDN63147.1"/>
    </source>
</evidence>
<protein>
    <recommendedName>
        <fullName evidence="1">YjiS-like domain-containing protein</fullName>
    </recommendedName>
</protein>
<proteinExistence type="predicted"/>
<dbReference type="EMBL" id="LR130779">
    <property type="protein sequence ID" value="VDN63147.1"/>
    <property type="molecule type" value="Genomic_DNA"/>
</dbReference>